<protein>
    <submittedName>
        <fullName evidence="2">Bm2549, isoform f</fullName>
    </submittedName>
</protein>
<evidence type="ECO:0000256" key="1">
    <source>
        <dbReference type="SAM" id="MobiDB-lite"/>
    </source>
</evidence>
<reference evidence="2" key="2">
    <citation type="submission" date="2012-12" db="EMBL/GenBank/DDBJ databases">
        <authorList>
            <consortium name="WormBase Consortium"/>
            <person name="Ghedin E."/>
            <person name="Paulini M."/>
        </authorList>
    </citation>
    <scope>NUCLEOTIDE SEQUENCE</scope>
    <source>
        <strain evidence="2">FR3</strain>
    </source>
</reference>
<organism evidence="2">
    <name type="scientific">Brugia malayi</name>
    <name type="common">Filarial nematode worm</name>
    <dbReference type="NCBI Taxonomy" id="6279"/>
    <lineage>
        <taxon>Eukaryota</taxon>
        <taxon>Metazoa</taxon>
        <taxon>Ecdysozoa</taxon>
        <taxon>Nematoda</taxon>
        <taxon>Chromadorea</taxon>
        <taxon>Rhabditida</taxon>
        <taxon>Spirurina</taxon>
        <taxon>Spiruromorpha</taxon>
        <taxon>Filarioidea</taxon>
        <taxon>Onchocercidae</taxon>
        <taxon>Brugia</taxon>
    </lineage>
</organism>
<reference evidence="2" key="1">
    <citation type="journal article" date="2007" name="Science">
        <title>Draft genome of the filarial nematode parasite Brugia malayi.</title>
        <authorList>
            <person name="Ghedin E."/>
            <person name="Wang S."/>
            <person name="Spiro D."/>
            <person name="Caler E."/>
            <person name="Zhao Q."/>
            <person name="Crabtree J."/>
            <person name="Allen J.E."/>
            <person name="Delcher A.L."/>
            <person name="Guiliano D.B."/>
            <person name="Miranda-Saavedra D."/>
            <person name="Angiuoli S.V."/>
            <person name="Creasy T."/>
            <person name="Amedeo P."/>
            <person name="Haas B."/>
            <person name="El-Sayed N.M."/>
            <person name="Wortman J.R."/>
            <person name="Feldblyum T."/>
            <person name="Tallon L."/>
            <person name="Schatz M."/>
            <person name="Shumway M."/>
            <person name="Koo H."/>
            <person name="Salzberg S.L."/>
            <person name="Schobel S."/>
            <person name="Pertea M."/>
            <person name="Pop M."/>
            <person name="White O."/>
            <person name="Barton G.J."/>
            <person name="Carlow C.K."/>
            <person name="Crawford M.J."/>
            <person name="Daub J."/>
            <person name="Dimmic M.W."/>
            <person name="Estes C.F."/>
            <person name="Foster J.M."/>
            <person name="Ganatra M."/>
            <person name="Gregory W.F."/>
            <person name="Johnson N.M."/>
            <person name="Jin J."/>
            <person name="Komuniecki R."/>
            <person name="Korf I."/>
            <person name="Kumar S."/>
            <person name="Laney S."/>
            <person name="Li B.W."/>
            <person name="Li W."/>
            <person name="Lindblom T.H."/>
            <person name="Lustigman S."/>
            <person name="Ma D."/>
            <person name="Maina C.V."/>
            <person name="Martin D.M."/>
            <person name="McCarter J.P."/>
            <person name="McReynolds L."/>
            <person name="Mitreva M."/>
            <person name="Nutman T.B."/>
            <person name="Parkinson J."/>
            <person name="Peregrin-Alvarez J.M."/>
            <person name="Poole C."/>
            <person name="Ren Q."/>
            <person name="Saunders L."/>
            <person name="Sluder A.E."/>
            <person name="Smith K."/>
            <person name="Stanke M."/>
            <person name="Unnasch T.R."/>
            <person name="Ware J."/>
            <person name="Wei A.D."/>
            <person name="Weil G."/>
            <person name="Williams D.J."/>
            <person name="Zhang Y."/>
            <person name="Williams S.A."/>
            <person name="Fraser-Liggett C."/>
            <person name="Slatko B."/>
            <person name="Blaxter M.L."/>
            <person name="Scott A.L."/>
        </authorList>
    </citation>
    <scope>NUCLEOTIDE SEQUENCE</scope>
    <source>
        <strain evidence="2">FR3</strain>
    </source>
</reference>
<proteinExistence type="predicted"/>
<evidence type="ECO:0000313" key="2">
    <source>
        <dbReference type="EMBL" id="CDP92943.1"/>
    </source>
</evidence>
<name>A0A1U7F0A4_BRUMA</name>
<dbReference type="AlphaFoldDB" id="A0A1U7F0A4"/>
<gene>
    <name evidence="2" type="primary">Bm2549</name>
    <name evidence="2" type="ORF">BM_Bm2549</name>
</gene>
<feature type="region of interest" description="Disordered" evidence="1">
    <location>
        <begin position="1"/>
        <end position="31"/>
    </location>
</feature>
<sequence>MKTAEKESLRQRKVESTDARSHPNSGDASCVVQKTDVRAISDESDADGLVDGERNPRCADNRYQYYTSPILTLYNA</sequence>
<feature type="compositionally biased region" description="Basic and acidic residues" evidence="1">
    <location>
        <begin position="1"/>
        <end position="21"/>
    </location>
</feature>
<accession>A0A1U7F0A4</accession>
<dbReference type="EMBL" id="LN856865">
    <property type="protein sequence ID" value="CDP92943.1"/>
    <property type="molecule type" value="Genomic_DNA"/>
</dbReference>